<evidence type="ECO:0000256" key="1">
    <source>
        <dbReference type="SAM" id="MobiDB-lite"/>
    </source>
</evidence>
<reference evidence="2 3" key="1">
    <citation type="journal article" date="2015" name="Vet. Microbiol.">
        <title>Whole-genome sequence of a novel Chinese cyprinid herpesvirus 3 isolate reveals the existence of a distinct European genotype in East Asia.</title>
        <authorList>
            <person name="Li W."/>
            <person name="Lee X."/>
            <person name="Weng S."/>
            <person name="He J."/>
            <person name="Dong C."/>
        </authorList>
    </citation>
    <scope>NUCLEOTIDE SEQUENCE [LARGE SCALE GENOMIC DNA]</scope>
    <source>
        <strain evidence="2">KHV-GZ11</strain>
    </source>
</reference>
<proteinExistence type="predicted"/>
<dbReference type="Proteomes" id="UP000160099">
    <property type="component" value="Segment"/>
</dbReference>
<protein>
    <submittedName>
        <fullName evidence="2">ORF90L</fullName>
    </submittedName>
</protein>
<evidence type="ECO:0000313" key="2">
    <source>
        <dbReference type="EMBL" id="AIC32445.1"/>
    </source>
</evidence>
<gene>
    <name evidence="2" type="ORF">CyHV3-GZ_ORF90L</name>
</gene>
<sequence>MPRMRAYSSKGAGGGPSLYSVDGGFGFGGVGGGSNSQSRGEQLDQSALQFQKATLEELIREERQVPITAFYNKCRLNVARLNGGTGNDQFKQSILERLGMAEEVARKTSPLFLGPGPEFVKVLEVSRSDVVFASTVNKIITDVELCDHINKTMMSNINFADTAGFRNIDWVTGPESSQAEDHRMSMVRTLVCKLAEQVELRFRCYLTEFFKRYFLYAIVYNCIPYRTISSDDIDLSHEDLVFVEDGAVEHFTRRLQELELRMVAASRESKNPARAVHELIGRLKLPPTVQYPIELFFQELLARNAQAHDFAGFFQNAGLSKLVCFAFRLCRGYITYIPPFEEQVTIMYDKCTKLCRGMDKSLQHYHMFMLSEDPTLNRTNMYEALKMAERFQRGFKQLTNIIFGNQKCLVTAPREEKTQDRQDMVKSLINDPNVVAASNRHEIYGNNLLQQLKAASGSDVVSDTSDARGKLLNQELLRSAMYTTKAGMLRRATTDLSKRATDGSALAEVLRIAHNRDIYNKDECLMRMREITDGIRDGTIKASAEATIEQFSSGSESFSGIVDFRHVHLGEATESLHAFDTTVTMADVAELFNVWHGFWKLVLLNENFLSSKENIIAYKGKNAEEDTMRIGSNSIKLILSRVIALLNRSGFCVQLSNARPVSIDEVHKFSLFLNPNSIAVMLSEASGLPMCNFDPTLIRQFQFHSIGGVQSVPGEDGEGGGPPKPKKQKPTGPPPHGSSMLQATASASPSQALSGIQGYGSTSAVKLS</sequence>
<evidence type="ECO:0000313" key="3">
    <source>
        <dbReference type="Proteomes" id="UP000160099"/>
    </source>
</evidence>
<organism evidence="2 3">
    <name type="scientific">Cyprinid herpesvirus 3</name>
    <name type="common">CyHV-3</name>
    <dbReference type="NCBI Taxonomy" id="180230"/>
    <lineage>
        <taxon>Viruses</taxon>
        <taxon>Duplodnaviria</taxon>
        <taxon>Heunggongvirae</taxon>
        <taxon>Peploviricota</taxon>
        <taxon>Herviviricetes</taxon>
        <taxon>Herpesvirales</taxon>
        <taxon>Alloherpesviridae</taxon>
        <taxon>Cyvirus</taxon>
        <taxon>Cyvirus cyprinidallo3</taxon>
    </lineage>
</organism>
<accession>A0A060IFC9</accession>
<name>A0A060IFC9_CYHV3</name>
<feature type="compositionally biased region" description="Polar residues" evidence="1">
    <location>
        <begin position="739"/>
        <end position="768"/>
    </location>
</feature>
<feature type="region of interest" description="Disordered" evidence="1">
    <location>
        <begin position="709"/>
        <end position="768"/>
    </location>
</feature>
<dbReference type="EMBL" id="KJ627438">
    <property type="protein sequence ID" value="AIC32445.1"/>
    <property type="molecule type" value="Genomic_DNA"/>
</dbReference>